<dbReference type="EMBL" id="CP009811">
    <property type="protein sequence ID" value="ATZ51415.1"/>
    <property type="molecule type" value="Genomic_DNA"/>
</dbReference>
<proteinExistence type="predicted"/>
<dbReference type="RefSeq" id="XP_024549574.1">
    <property type="nucleotide sequence ID" value="XM_024693787.1"/>
</dbReference>
<organism evidence="1 2">
    <name type="scientific">Botryotinia fuckeliana (strain B05.10)</name>
    <name type="common">Noble rot fungus</name>
    <name type="synonym">Botrytis cinerea</name>
    <dbReference type="NCBI Taxonomy" id="332648"/>
    <lineage>
        <taxon>Eukaryota</taxon>
        <taxon>Fungi</taxon>
        <taxon>Dikarya</taxon>
        <taxon>Ascomycota</taxon>
        <taxon>Pezizomycotina</taxon>
        <taxon>Leotiomycetes</taxon>
        <taxon>Helotiales</taxon>
        <taxon>Sclerotiniaceae</taxon>
        <taxon>Botrytis</taxon>
    </lineage>
</organism>
<reference evidence="1 2" key="2">
    <citation type="journal article" date="2012" name="Eukaryot. Cell">
        <title>Genome update of Botrytis cinerea strains B05.10 and T4.</title>
        <authorList>
            <person name="Staats M."/>
            <person name="van Kan J.A."/>
        </authorList>
    </citation>
    <scope>NUCLEOTIDE SEQUENCE [LARGE SCALE GENOMIC DNA]</scope>
    <source>
        <strain evidence="1 2">B05.10</strain>
    </source>
</reference>
<keyword evidence="2" id="KW-1185">Reference proteome</keyword>
<dbReference type="OrthoDB" id="2130169at2759"/>
<dbReference type="AlphaFoldDB" id="A0A384JLE4"/>
<dbReference type="KEGG" id="bfu:BCIN_07g00550"/>
<accession>A0A384JLE4</accession>
<dbReference type="Proteomes" id="UP000001798">
    <property type="component" value="Chromosome 7"/>
</dbReference>
<evidence type="ECO:0000313" key="1">
    <source>
        <dbReference type="EMBL" id="ATZ51415.1"/>
    </source>
</evidence>
<dbReference type="PANTHER" id="PTHR37540">
    <property type="entry name" value="TRANSCRIPTION FACTOR (ACR-2), PUTATIVE-RELATED-RELATED"/>
    <property type="match status" value="1"/>
</dbReference>
<dbReference type="VEuPathDB" id="FungiDB:Bcin07g00550"/>
<dbReference type="PANTHER" id="PTHR37540:SF5">
    <property type="entry name" value="TRANSCRIPTION FACTOR DOMAIN-CONTAINING PROTEIN"/>
    <property type="match status" value="1"/>
</dbReference>
<evidence type="ECO:0008006" key="3">
    <source>
        <dbReference type="Google" id="ProtNLM"/>
    </source>
</evidence>
<name>A0A384JLE4_BOTFB</name>
<protein>
    <recommendedName>
        <fullName evidence="3">Transcription factor domain-containing protein</fullName>
    </recommendedName>
</protein>
<gene>
    <name evidence="1" type="ORF">BCIN_07g00550</name>
</gene>
<sequence length="474" mass="53551">MMSSNQSITESTDEPVANSKFLFIAINNPDDLKDHDTKRRARSHAVKQALENNRKLRKESGDNFRVSSSKDYSRRLASNRMRSQPRVAIPLSPSVSTLDPFQTLAVDSSRLHALFSNYKARQAAEPVFSVKNELVYHSFHTVFNAGLDDPALLNAVMLTFAFAATEGGINQECLRYQSKAISCIRERMSSIDRATMTTTIGAILLLTGVEARLGMQFQVQIHMRAIKQVLDMCQTEGIYLTSGIKRAIFWQDLNSSFMTGSTRIVDHTTFTELQWKRDSYSPSLFRLPPGFQVRSQVLTKEFVEILEDIHALSCIRVFSGPSNCKPLAMANINNHQASIQSRLVGLVGHSPILECCKLAAYLCSSMLCCQVWCALVIPTHVSLRLLRELQQANDDPVWEDHPELLLWLLYIGGAFTTTETVRSDYVVLLRLNTSSRLRGLYKSWQELLNILKQFIWSDVAFTSDVKALWEEVTN</sequence>
<dbReference type="GeneID" id="5436560"/>
<evidence type="ECO:0000313" key="2">
    <source>
        <dbReference type="Proteomes" id="UP000001798"/>
    </source>
</evidence>
<reference evidence="1 2" key="3">
    <citation type="journal article" date="2017" name="Mol. Plant Pathol.">
        <title>A gapless genome sequence of the fungus Botrytis cinerea.</title>
        <authorList>
            <person name="Van Kan J.A."/>
            <person name="Stassen J.H."/>
            <person name="Mosbach A."/>
            <person name="Van Der Lee T.A."/>
            <person name="Faino L."/>
            <person name="Farmer A.D."/>
            <person name="Papasotiriou D.G."/>
            <person name="Zhou S."/>
            <person name="Seidl M.F."/>
            <person name="Cottam E."/>
            <person name="Edel D."/>
            <person name="Hahn M."/>
            <person name="Schwartz D.C."/>
            <person name="Dietrich R.A."/>
            <person name="Widdison S."/>
            <person name="Scalliet G."/>
        </authorList>
    </citation>
    <scope>NUCLEOTIDE SEQUENCE [LARGE SCALE GENOMIC DNA]</scope>
    <source>
        <strain evidence="1 2">B05.10</strain>
    </source>
</reference>
<reference evidence="1 2" key="1">
    <citation type="journal article" date="2011" name="PLoS Genet.">
        <title>Genomic analysis of the necrotrophic fungal pathogens Sclerotinia sclerotiorum and Botrytis cinerea.</title>
        <authorList>
            <person name="Amselem J."/>
            <person name="Cuomo C.A."/>
            <person name="van Kan J.A."/>
            <person name="Viaud M."/>
            <person name="Benito E.P."/>
            <person name="Couloux A."/>
            <person name="Coutinho P.M."/>
            <person name="de Vries R.P."/>
            <person name="Dyer P.S."/>
            <person name="Fillinger S."/>
            <person name="Fournier E."/>
            <person name="Gout L."/>
            <person name="Hahn M."/>
            <person name="Kohn L."/>
            <person name="Lapalu N."/>
            <person name="Plummer K.M."/>
            <person name="Pradier J.M."/>
            <person name="Quevillon E."/>
            <person name="Sharon A."/>
            <person name="Simon A."/>
            <person name="ten Have A."/>
            <person name="Tudzynski B."/>
            <person name="Tudzynski P."/>
            <person name="Wincker P."/>
            <person name="Andrew M."/>
            <person name="Anthouard V."/>
            <person name="Beever R.E."/>
            <person name="Beffa R."/>
            <person name="Benoit I."/>
            <person name="Bouzid O."/>
            <person name="Brault B."/>
            <person name="Chen Z."/>
            <person name="Choquer M."/>
            <person name="Collemare J."/>
            <person name="Cotton P."/>
            <person name="Danchin E.G."/>
            <person name="Da Silva C."/>
            <person name="Gautier A."/>
            <person name="Giraud C."/>
            <person name="Giraud T."/>
            <person name="Gonzalez C."/>
            <person name="Grossetete S."/>
            <person name="Guldener U."/>
            <person name="Henrissat B."/>
            <person name="Howlett B.J."/>
            <person name="Kodira C."/>
            <person name="Kretschmer M."/>
            <person name="Lappartient A."/>
            <person name="Leroch M."/>
            <person name="Levis C."/>
            <person name="Mauceli E."/>
            <person name="Neuveglise C."/>
            <person name="Oeser B."/>
            <person name="Pearson M."/>
            <person name="Poulain J."/>
            <person name="Poussereau N."/>
            <person name="Quesneville H."/>
            <person name="Rascle C."/>
            <person name="Schumacher J."/>
            <person name="Segurens B."/>
            <person name="Sexton A."/>
            <person name="Silva E."/>
            <person name="Sirven C."/>
            <person name="Soanes D.M."/>
            <person name="Talbot N.J."/>
            <person name="Templeton M."/>
            <person name="Yandava C."/>
            <person name="Yarden O."/>
            <person name="Zeng Q."/>
            <person name="Rollins J.A."/>
            <person name="Lebrun M.H."/>
            <person name="Dickman M."/>
        </authorList>
    </citation>
    <scope>NUCLEOTIDE SEQUENCE [LARGE SCALE GENOMIC DNA]</scope>
    <source>
        <strain evidence="1 2">B05.10</strain>
    </source>
</reference>